<evidence type="ECO:0000313" key="1">
    <source>
        <dbReference type="EMBL" id="CAG8638064.1"/>
    </source>
</evidence>
<organism evidence="1 2">
    <name type="scientific">Dentiscutata heterogama</name>
    <dbReference type="NCBI Taxonomy" id="1316150"/>
    <lineage>
        <taxon>Eukaryota</taxon>
        <taxon>Fungi</taxon>
        <taxon>Fungi incertae sedis</taxon>
        <taxon>Mucoromycota</taxon>
        <taxon>Glomeromycotina</taxon>
        <taxon>Glomeromycetes</taxon>
        <taxon>Diversisporales</taxon>
        <taxon>Gigasporaceae</taxon>
        <taxon>Dentiscutata</taxon>
    </lineage>
</organism>
<sequence>VISLASIARLIIEHIRTPFEVHVYNKEKVKNIQSIILVGRKGSSKSALANVLLDKEKFAVVDGSSSGTKEIQGVDFKWKRSKYYLIDTVGIGNTSGLSDNEKIALFQNLCQTIEENKIKQIFFVYKDHFEDHQVEALEKINRIFGLFGSTLNYFTEFIRNYKIIHVDNPPICYESKVRSFQKSSRQKLLNHLESIVSVKSIRAECTVNSNEDDIFKI</sequence>
<evidence type="ECO:0000313" key="2">
    <source>
        <dbReference type="Proteomes" id="UP000789702"/>
    </source>
</evidence>
<name>A0ACA9NAF6_9GLOM</name>
<dbReference type="Proteomes" id="UP000789702">
    <property type="component" value="Unassembled WGS sequence"/>
</dbReference>
<proteinExistence type="predicted"/>
<protein>
    <submittedName>
        <fullName evidence="1">3813_t:CDS:1</fullName>
    </submittedName>
</protein>
<accession>A0ACA9NAF6</accession>
<reference evidence="1" key="1">
    <citation type="submission" date="2021-06" db="EMBL/GenBank/DDBJ databases">
        <authorList>
            <person name="Kallberg Y."/>
            <person name="Tangrot J."/>
            <person name="Rosling A."/>
        </authorList>
    </citation>
    <scope>NUCLEOTIDE SEQUENCE</scope>
    <source>
        <strain evidence="1">IL203A</strain>
    </source>
</reference>
<keyword evidence="2" id="KW-1185">Reference proteome</keyword>
<feature type="non-terminal residue" evidence="1">
    <location>
        <position position="1"/>
    </location>
</feature>
<dbReference type="EMBL" id="CAJVPU010014167">
    <property type="protein sequence ID" value="CAG8638064.1"/>
    <property type="molecule type" value="Genomic_DNA"/>
</dbReference>
<gene>
    <name evidence="1" type="ORF">DHETER_LOCUS8707</name>
</gene>
<comment type="caution">
    <text evidence="1">The sequence shown here is derived from an EMBL/GenBank/DDBJ whole genome shotgun (WGS) entry which is preliminary data.</text>
</comment>